<dbReference type="Gene3D" id="3.90.1140.10">
    <property type="entry name" value="Cyclic phosphodiesterase"/>
    <property type="match status" value="1"/>
</dbReference>
<dbReference type="EMBL" id="SMFR01000002">
    <property type="protein sequence ID" value="TCJ96316.1"/>
    <property type="molecule type" value="Genomic_DNA"/>
</dbReference>
<dbReference type="STRING" id="1210063.GCA_001612665_00007"/>
<dbReference type="Pfam" id="PF13563">
    <property type="entry name" value="2_5_RNA_ligase2"/>
    <property type="match status" value="1"/>
</dbReference>
<evidence type="ECO:0000313" key="2">
    <source>
        <dbReference type="Proteomes" id="UP000294856"/>
    </source>
</evidence>
<dbReference type="GO" id="GO:0016874">
    <property type="term" value="F:ligase activity"/>
    <property type="evidence" value="ECO:0007669"/>
    <property type="project" value="UniProtKB-KW"/>
</dbReference>
<protein>
    <submittedName>
        <fullName evidence="1">2'-5' RNA ligase</fullName>
    </submittedName>
</protein>
<dbReference type="SUPFAM" id="SSF55144">
    <property type="entry name" value="LigT-like"/>
    <property type="match status" value="1"/>
</dbReference>
<accession>A0A4R1FMW6</accession>
<comment type="caution">
    <text evidence="1">The sequence shown here is derived from an EMBL/GenBank/DDBJ whole genome shotgun (WGS) entry which is preliminary data.</text>
</comment>
<reference evidence="1 2" key="1">
    <citation type="submission" date="2019-03" db="EMBL/GenBank/DDBJ databases">
        <title>Genomic Encyclopedia of Type Strains, Phase IV (KMG-IV): sequencing the most valuable type-strain genomes for metagenomic binning, comparative biology and taxonomic classification.</title>
        <authorList>
            <person name="Goeker M."/>
        </authorList>
    </citation>
    <scope>NUCLEOTIDE SEQUENCE [LARGE SCALE GENOMIC DNA]</scope>
    <source>
        <strain evidence="1 2">DSM 44684</strain>
    </source>
</reference>
<keyword evidence="1" id="KW-0436">Ligase</keyword>
<keyword evidence="2" id="KW-1185">Reference proteome</keyword>
<proteinExistence type="predicted"/>
<sequence length="198" mass="21642">MEDHFTVKPWPGGFSAYYWYLTFEDAELISSARQCQQSLSSFGLHPVSLSSLHMTLCPVGAADSISDAAIEVVTSSAAEALEHVDSFDIEVGPLAGSSGAVRFSVTPWSSIWQLATILRSHSGNAAAGTAPKPLSHFRPHIGIAYSNRHQEIAPIIERVSQLRNIVPVPIAVTQVKLVRLWRSQDSYEWDDVATIALR</sequence>
<evidence type="ECO:0000313" key="1">
    <source>
        <dbReference type="EMBL" id="TCJ96316.1"/>
    </source>
</evidence>
<dbReference type="Proteomes" id="UP000294856">
    <property type="component" value="Unassembled WGS sequence"/>
</dbReference>
<dbReference type="InterPro" id="IPR009097">
    <property type="entry name" value="Cyclic_Pdiesterase"/>
</dbReference>
<name>A0A4R1FMW6_9NOCA</name>
<gene>
    <name evidence="1" type="ORF">DFR71_2343</name>
</gene>
<organism evidence="1 2">
    <name type="scientific">Nocardia alba</name>
    <dbReference type="NCBI Taxonomy" id="225051"/>
    <lineage>
        <taxon>Bacteria</taxon>
        <taxon>Bacillati</taxon>
        <taxon>Actinomycetota</taxon>
        <taxon>Actinomycetes</taxon>
        <taxon>Mycobacteriales</taxon>
        <taxon>Nocardiaceae</taxon>
        <taxon>Nocardia</taxon>
    </lineage>
</organism>
<dbReference type="AlphaFoldDB" id="A0A4R1FMW6"/>